<evidence type="ECO:0000313" key="5">
    <source>
        <dbReference type="Proteomes" id="UP000038045"/>
    </source>
</evidence>
<dbReference type="InterPro" id="IPR007889">
    <property type="entry name" value="HTH_Psq"/>
</dbReference>
<dbReference type="GO" id="GO:0008270">
    <property type="term" value="F:zinc ion binding"/>
    <property type="evidence" value="ECO:0007669"/>
    <property type="project" value="UniProtKB-KW"/>
</dbReference>
<feature type="compositionally biased region" description="Low complexity" evidence="3">
    <location>
        <begin position="471"/>
        <end position="486"/>
    </location>
</feature>
<dbReference type="SUPFAM" id="SSF46689">
    <property type="entry name" value="Homeodomain-like"/>
    <property type="match status" value="1"/>
</dbReference>
<feature type="compositionally biased region" description="Low complexity" evidence="3">
    <location>
        <begin position="527"/>
        <end position="539"/>
    </location>
</feature>
<comment type="subcellular location">
    <subcellularLocation>
        <location evidence="1">Nucleus</location>
    </subcellularLocation>
</comment>
<evidence type="ECO:0000256" key="2">
    <source>
        <dbReference type="PROSITE-ProRule" id="PRU00042"/>
    </source>
</evidence>
<accession>A0A0N4ZY64</accession>
<protein>
    <submittedName>
        <fullName evidence="6">C2H2-type domain-containing protein</fullName>
    </submittedName>
</protein>
<dbReference type="Gene3D" id="3.30.160.60">
    <property type="entry name" value="Classic Zinc Finger"/>
    <property type="match status" value="1"/>
</dbReference>
<dbReference type="GO" id="GO:0005634">
    <property type="term" value="C:nucleus"/>
    <property type="evidence" value="ECO:0007669"/>
    <property type="project" value="UniProtKB-SubCell"/>
</dbReference>
<organism evidence="5 6">
    <name type="scientific">Parastrongyloides trichosuri</name>
    <name type="common">Possum-specific nematode worm</name>
    <dbReference type="NCBI Taxonomy" id="131310"/>
    <lineage>
        <taxon>Eukaryota</taxon>
        <taxon>Metazoa</taxon>
        <taxon>Ecdysozoa</taxon>
        <taxon>Nematoda</taxon>
        <taxon>Chromadorea</taxon>
        <taxon>Rhabditida</taxon>
        <taxon>Tylenchina</taxon>
        <taxon>Panagrolaimomorpha</taxon>
        <taxon>Strongyloidoidea</taxon>
        <taxon>Strongyloididae</taxon>
        <taxon>Parastrongyloides</taxon>
    </lineage>
</organism>
<keyword evidence="5" id="KW-1185">Reference proteome</keyword>
<dbReference type="Pfam" id="PF04218">
    <property type="entry name" value="CENP-B_N"/>
    <property type="match status" value="1"/>
</dbReference>
<keyword evidence="2" id="KW-0863">Zinc-finger</keyword>
<feature type="region of interest" description="Disordered" evidence="3">
    <location>
        <begin position="31"/>
        <end position="83"/>
    </location>
</feature>
<dbReference type="Proteomes" id="UP000038045">
    <property type="component" value="Unplaced"/>
</dbReference>
<keyword evidence="2" id="KW-0862">Zinc</keyword>
<dbReference type="PROSITE" id="PS50157">
    <property type="entry name" value="ZINC_FINGER_C2H2_2"/>
    <property type="match status" value="1"/>
</dbReference>
<keyword evidence="2" id="KW-0479">Metal-binding</keyword>
<feature type="domain" description="C2H2-type" evidence="4">
    <location>
        <begin position="264"/>
        <end position="292"/>
    </location>
</feature>
<sequence length="649" mass="71884">METGKDFPNRDSLLESEKYLENEFETKSIDEISMKENEYNNNNNDKSDTVPITTTLSTTTVPSSSSSSGGSEPEQRRKKKPYKELTLEEKVQLIRLAEENSGLSQASIAERYTIAKSNVCRILQRKHEYIRAYESAGFAGSRKRKLRGDNNNHSSNENYINNPSSTSKVKLLNNLPSSSSSSYHHDNNNFDQSNFMLKTLALKNCFLSTTNGGGNGILKPIPINPFSNHLPSNNNSSTTDQHVTPNNETLRAHMYKQHQISRMFMCKCCNWAFPDKTSLHMHQQAKEEGKNVTVPVIGKGNTPTSLSAPNTSSLLGLTSSGTSLQGGNPFNSLNNLASLSTTLNLQNQLSTLNEGTNLLPQLQLLQNNEFINKFKDGLLLNNMLPHIGIQNWFAAAMSAAANTQSQQQTSNFNLLTQDGTLNQPLDLEKALQGLEESTIINNRKDDVDMLHKANGNNNNNDLGTEPELHNSASSSSAKSSPSPISIEAGTGSYFKHEDHRSNSNNTPLNITADGSDHGRQNVHSGVSPSETNSSISPSTDNGSNNNCYDCSLYKSKLAVAENRCRYLEDSMNTLQNESLRFNTRATLTESTCRQLEIDSRVIREQNEILRQKLGECQDKILSFMQTIDYQNPVSITNLLNEVIKATIIQ</sequence>
<evidence type="ECO:0000256" key="3">
    <source>
        <dbReference type="SAM" id="MobiDB-lite"/>
    </source>
</evidence>
<dbReference type="AlphaFoldDB" id="A0A0N4ZY64"/>
<feature type="compositionally biased region" description="Low complexity" evidence="3">
    <location>
        <begin position="39"/>
        <end position="71"/>
    </location>
</feature>
<dbReference type="InterPro" id="IPR009057">
    <property type="entry name" value="Homeodomain-like_sf"/>
</dbReference>
<dbReference type="GO" id="GO:0003677">
    <property type="term" value="F:DNA binding"/>
    <property type="evidence" value="ECO:0007669"/>
    <property type="project" value="InterPro"/>
</dbReference>
<dbReference type="Gene3D" id="1.10.10.60">
    <property type="entry name" value="Homeodomain-like"/>
    <property type="match status" value="1"/>
</dbReference>
<proteinExistence type="predicted"/>
<dbReference type="STRING" id="131310.A0A0N4ZY64"/>
<feature type="region of interest" description="Disordered" evidence="3">
    <location>
        <begin position="140"/>
        <end position="166"/>
    </location>
</feature>
<reference evidence="6" key="1">
    <citation type="submission" date="2017-02" db="UniProtKB">
        <authorList>
            <consortium name="WormBaseParasite"/>
        </authorList>
    </citation>
    <scope>IDENTIFICATION</scope>
</reference>
<feature type="region of interest" description="Disordered" evidence="3">
    <location>
        <begin position="450"/>
        <end position="541"/>
    </location>
</feature>
<evidence type="ECO:0000256" key="1">
    <source>
        <dbReference type="ARBA" id="ARBA00004123"/>
    </source>
</evidence>
<evidence type="ECO:0000313" key="6">
    <source>
        <dbReference type="WBParaSite" id="PTRK_0001373700.1"/>
    </source>
</evidence>
<evidence type="ECO:0000259" key="4">
    <source>
        <dbReference type="PROSITE" id="PS50157"/>
    </source>
</evidence>
<feature type="compositionally biased region" description="Low complexity" evidence="3">
    <location>
        <begin position="151"/>
        <end position="162"/>
    </location>
</feature>
<name>A0A0N4ZY64_PARTI</name>
<dbReference type="WBParaSite" id="PTRK_0001373700.1">
    <property type="protein sequence ID" value="PTRK_0001373700.1"/>
    <property type="gene ID" value="PTRK_0001373700"/>
</dbReference>
<dbReference type="InterPro" id="IPR013087">
    <property type="entry name" value="Znf_C2H2_type"/>
</dbReference>